<evidence type="ECO:0000256" key="1">
    <source>
        <dbReference type="SAM" id="MobiDB-lite"/>
    </source>
</evidence>
<evidence type="ECO:0000256" key="2">
    <source>
        <dbReference type="SAM" id="Phobius"/>
    </source>
</evidence>
<gene>
    <name evidence="3" type="ORF">PVAG01_10115</name>
</gene>
<sequence length="239" mass="25971">MAIVSPFYVVIVPFLFLFTIPIALFASFTSCIAFAVLAFRVALIYIELAVAVIPYYVLGGKTISTPIPRSKSFIDPVTRVRRRKRRSSSSNVSAGSITPVSGDPVYLLSQSTNPNRDFEGVGGWRLDNPSDDDGLWTSINSRLELPADHGRRHHRSLTSGSMPLGRRTNRSSSPEAIMMTSPNTSKARTPPTTLTTSNGYFTSQQLSPRTPKKPPTLMTAVSGSSESSKASSGLNMKRA</sequence>
<accession>A0ABR4P510</accession>
<keyword evidence="2" id="KW-0472">Membrane</keyword>
<evidence type="ECO:0000313" key="3">
    <source>
        <dbReference type="EMBL" id="KAL3418399.1"/>
    </source>
</evidence>
<evidence type="ECO:0000313" key="4">
    <source>
        <dbReference type="Proteomes" id="UP001629113"/>
    </source>
</evidence>
<reference evidence="3 4" key="1">
    <citation type="submission" date="2024-06" db="EMBL/GenBank/DDBJ databases">
        <title>Complete genome of Phlyctema vagabunda strain 19-DSS-EL-015.</title>
        <authorList>
            <person name="Fiorenzani C."/>
        </authorList>
    </citation>
    <scope>NUCLEOTIDE SEQUENCE [LARGE SCALE GENOMIC DNA]</scope>
    <source>
        <strain evidence="3 4">19-DSS-EL-015</strain>
    </source>
</reference>
<organism evidence="3 4">
    <name type="scientific">Phlyctema vagabunda</name>
    <dbReference type="NCBI Taxonomy" id="108571"/>
    <lineage>
        <taxon>Eukaryota</taxon>
        <taxon>Fungi</taxon>
        <taxon>Dikarya</taxon>
        <taxon>Ascomycota</taxon>
        <taxon>Pezizomycotina</taxon>
        <taxon>Leotiomycetes</taxon>
        <taxon>Helotiales</taxon>
        <taxon>Dermateaceae</taxon>
        <taxon>Phlyctema</taxon>
    </lineage>
</organism>
<feature type="region of interest" description="Disordered" evidence="1">
    <location>
        <begin position="147"/>
        <end position="239"/>
    </location>
</feature>
<protein>
    <submittedName>
        <fullName evidence="3">Uncharacterized protein</fullName>
    </submittedName>
</protein>
<keyword evidence="2" id="KW-1133">Transmembrane helix</keyword>
<feature type="compositionally biased region" description="Polar residues" evidence="1">
    <location>
        <begin position="170"/>
        <end position="208"/>
    </location>
</feature>
<keyword evidence="4" id="KW-1185">Reference proteome</keyword>
<feature type="compositionally biased region" description="Low complexity" evidence="1">
    <location>
        <begin position="222"/>
        <end position="232"/>
    </location>
</feature>
<dbReference type="Proteomes" id="UP001629113">
    <property type="component" value="Unassembled WGS sequence"/>
</dbReference>
<keyword evidence="2" id="KW-0812">Transmembrane</keyword>
<feature type="transmembrane region" description="Helical" evidence="2">
    <location>
        <begin position="32"/>
        <end position="58"/>
    </location>
</feature>
<dbReference type="EMBL" id="JBFCZG010000009">
    <property type="protein sequence ID" value="KAL3418399.1"/>
    <property type="molecule type" value="Genomic_DNA"/>
</dbReference>
<name>A0ABR4P510_9HELO</name>
<comment type="caution">
    <text evidence="3">The sequence shown here is derived from an EMBL/GenBank/DDBJ whole genome shotgun (WGS) entry which is preliminary data.</text>
</comment>
<proteinExistence type="predicted"/>
<feature type="transmembrane region" description="Helical" evidence="2">
    <location>
        <begin position="7"/>
        <end position="26"/>
    </location>
</feature>